<evidence type="ECO:0000256" key="4">
    <source>
        <dbReference type="ARBA" id="ARBA00022679"/>
    </source>
</evidence>
<dbReference type="PANTHER" id="PTHR41523">
    <property type="entry name" value="TWO-COMPONENT SYSTEM SENSOR PROTEIN"/>
    <property type="match status" value="1"/>
</dbReference>
<dbReference type="InterPro" id="IPR035965">
    <property type="entry name" value="PAS-like_dom_sf"/>
</dbReference>
<keyword evidence="7" id="KW-0418">Kinase</keyword>
<keyword evidence="8" id="KW-0067">ATP-binding</keyword>
<dbReference type="PROSITE" id="PS50113">
    <property type="entry name" value="PAC"/>
    <property type="match status" value="1"/>
</dbReference>
<feature type="domain" description="PAC" evidence="9">
    <location>
        <begin position="49"/>
        <end position="103"/>
    </location>
</feature>
<dbReference type="Pfam" id="PF08447">
    <property type="entry name" value="PAS_3"/>
    <property type="match status" value="1"/>
</dbReference>
<evidence type="ECO:0000256" key="1">
    <source>
        <dbReference type="ARBA" id="ARBA00000085"/>
    </source>
</evidence>
<dbReference type="InterPro" id="IPR000700">
    <property type="entry name" value="PAS-assoc_C"/>
</dbReference>
<organism evidence="10 11">
    <name type="scientific">Methyloceanibacter marginalis</name>
    <dbReference type="NCBI Taxonomy" id="1774971"/>
    <lineage>
        <taxon>Bacteria</taxon>
        <taxon>Pseudomonadati</taxon>
        <taxon>Pseudomonadota</taxon>
        <taxon>Alphaproteobacteria</taxon>
        <taxon>Hyphomicrobiales</taxon>
        <taxon>Hyphomicrobiaceae</taxon>
        <taxon>Methyloceanibacter</taxon>
    </lineage>
</organism>
<evidence type="ECO:0000259" key="9">
    <source>
        <dbReference type="PROSITE" id="PS50113"/>
    </source>
</evidence>
<name>A0A1E3WDU0_9HYPH</name>
<sequence length="262" mass="29060">MTSSLAALFGLAPRAVQVPAANFFEHVHQDDVALLRVSLSEALRDERPFTHEFRVGPKDNGGMRWLSFRGQVLDRAEDGEPSILAGLCFDVTDRRRTQDAYDLLNRELSHRMKNLFSVVSSLVNMTSETRPEARDFVTSLQARLNTFAATHEALMKGAWHAVPLENLVEKALSPLGVWDRIDVHNANISLGSQDSQTIVLVLHELATNAIKYGALSNGSGRVDLKFRSQPPSKAPGRRWSWSGWKAEDRRFRPPACGASASA</sequence>
<evidence type="ECO:0000256" key="7">
    <source>
        <dbReference type="ARBA" id="ARBA00022777"/>
    </source>
</evidence>
<dbReference type="EMBL" id="LPWD01000028">
    <property type="protein sequence ID" value="ODS03989.1"/>
    <property type="molecule type" value="Genomic_DNA"/>
</dbReference>
<evidence type="ECO:0000256" key="6">
    <source>
        <dbReference type="ARBA" id="ARBA00022741"/>
    </source>
</evidence>
<dbReference type="Pfam" id="PF07536">
    <property type="entry name" value="HWE_HK"/>
    <property type="match status" value="1"/>
</dbReference>
<dbReference type="PANTHER" id="PTHR41523:SF8">
    <property type="entry name" value="ETHYLENE RESPONSE SENSOR PROTEIN"/>
    <property type="match status" value="1"/>
</dbReference>
<dbReference type="Gene3D" id="3.30.565.10">
    <property type="entry name" value="Histidine kinase-like ATPase, C-terminal domain"/>
    <property type="match status" value="1"/>
</dbReference>
<keyword evidence="6" id="KW-0547">Nucleotide-binding</keyword>
<dbReference type="InterPro" id="IPR013655">
    <property type="entry name" value="PAS_fold_3"/>
</dbReference>
<keyword evidence="4" id="KW-0808">Transferase</keyword>
<dbReference type="AlphaFoldDB" id="A0A1E3WDU0"/>
<dbReference type="Gene3D" id="3.30.450.20">
    <property type="entry name" value="PAS domain"/>
    <property type="match status" value="1"/>
</dbReference>
<dbReference type="EC" id="2.7.13.3" evidence="2"/>
<dbReference type="Proteomes" id="UP000095042">
    <property type="component" value="Unassembled WGS sequence"/>
</dbReference>
<dbReference type="InterPro" id="IPR011102">
    <property type="entry name" value="Sig_transdc_His_kinase_HWE"/>
</dbReference>
<comment type="caution">
    <text evidence="10">The sequence shown here is derived from an EMBL/GenBank/DDBJ whole genome shotgun (WGS) entry which is preliminary data.</text>
</comment>
<keyword evidence="3" id="KW-0597">Phosphoprotein</keyword>
<accession>A0A1E3WDU0</accession>
<keyword evidence="5" id="KW-0677">Repeat</keyword>
<dbReference type="InterPro" id="IPR036890">
    <property type="entry name" value="HATPase_C_sf"/>
</dbReference>
<dbReference type="GO" id="GO:0005524">
    <property type="term" value="F:ATP binding"/>
    <property type="evidence" value="ECO:0007669"/>
    <property type="project" value="UniProtKB-KW"/>
</dbReference>
<evidence type="ECO:0000256" key="5">
    <source>
        <dbReference type="ARBA" id="ARBA00022737"/>
    </source>
</evidence>
<dbReference type="GO" id="GO:0004673">
    <property type="term" value="F:protein histidine kinase activity"/>
    <property type="evidence" value="ECO:0007669"/>
    <property type="project" value="UniProtKB-EC"/>
</dbReference>
<evidence type="ECO:0000256" key="8">
    <source>
        <dbReference type="ARBA" id="ARBA00022840"/>
    </source>
</evidence>
<evidence type="ECO:0000313" key="10">
    <source>
        <dbReference type="EMBL" id="ODS03989.1"/>
    </source>
</evidence>
<proteinExistence type="predicted"/>
<evidence type="ECO:0000313" key="11">
    <source>
        <dbReference type="Proteomes" id="UP000095042"/>
    </source>
</evidence>
<reference evidence="10 11" key="1">
    <citation type="journal article" date="2016" name="Environ. Microbiol.">
        <title>New Methyloceanibacter diversity from North Sea sediments includes methanotroph containing solely the soluble methane monooxygenase.</title>
        <authorList>
            <person name="Vekeman B."/>
            <person name="Kerckhof F.M."/>
            <person name="Cremers G."/>
            <person name="de Vos P."/>
            <person name="Vandamme P."/>
            <person name="Boon N."/>
            <person name="Op den Camp H.J."/>
            <person name="Heylen K."/>
        </authorList>
    </citation>
    <scope>NUCLEOTIDE SEQUENCE [LARGE SCALE GENOMIC DNA]</scope>
    <source>
        <strain evidence="10 11">R-67177</strain>
    </source>
</reference>
<dbReference type="SUPFAM" id="SSF55785">
    <property type="entry name" value="PYP-like sensor domain (PAS domain)"/>
    <property type="match status" value="1"/>
</dbReference>
<comment type="catalytic activity">
    <reaction evidence="1">
        <text>ATP + protein L-histidine = ADP + protein N-phospho-L-histidine.</text>
        <dbReference type="EC" id="2.7.13.3"/>
    </reaction>
</comment>
<keyword evidence="11" id="KW-1185">Reference proteome</keyword>
<evidence type="ECO:0000256" key="2">
    <source>
        <dbReference type="ARBA" id="ARBA00012438"/>
    </source>
</evidence>
<protein>
    <recommendedName>
        <fullName evidence="2">histidine kinase</fullName>
        <ecNumber evidence="2">2.7.13.3</ecNumber>
    </recommendedName>
</protein>
<gene>
    <name evidence="10" type="ORF">AUC71_06600</name>
</gene>
<evidence type="ECO:0000256" key="3">
    <source>
        <dbReference type="ARBA" id="ARBA00022553"/>
    </source>
</evidence>
<dbReference type="SMART" id="SM00911">
    <property type="entry name" value="HWE_HK"/>
    <property type="match status" value="1"/>
</dbReference>